<feature type="transmembrane region" description="Helical" evidence="2">
    <location>
        <begin position="7"/>
        <end position="27"/>
    </location>
</feature>
<dbReference type="RefSeq" id="WP_015921973.1">
    <property type="nucleotide sequence ID" value="NC_011959.1"/>
</dbReference>
<dbReference type="OrthoDB" id="163768at2"/>
<keyword evidence="5" id="KW-1185">Reference proteome</keyword>
<dbReference type="InterPro" id="IPR017592">
    <property type="entry name" value="Pilus_assmbl_Flp-typ_CpaB"/>
</dbReference>
<proteinExistence type="predicted"/>
<dbReference type="Proteomes" id="UP000000447">
    <property type="component" value="Chromosome"/>
</dbReference>
<accession>B9L015</accession>
<sequence length="331" mass="35093">MRRAGRLYLLAGFVLATVAVVLGIIALQRQREPVMPTQTTTPTTQVVVAARDVRAGSVLTSEDVTVVETDPASVAPGTARQPDQVVGLVVAGDLVAGQRILLANLVLPSVSNTVQPGKRAVAIPVDRINALGGLLQPNDSIDLIYAGRLDLVRILPTEPLELADSAQGFSPPPESVKLPEPGSGSSQSRRYPYPGEPGSRVVISDTGEGQPITKIIVQNLRILQVIAGTSVVVRSPGQARSELTSTEPTRTPMPTANEATLPPVDLLIVEVDPEQAELISFLLDQNVRYQVILRARGDAQPVQTDGVTYDRLVERYGLPVPGTVVVSGGPR</sequence>
<dbReference type="AlphaFoldDB" id="B9L015"/>
<feature type="region of interest" description="Disordered" evidence="1">
    <location>
        <begin position="163"/>
        <end position="197"/>
    </location>
</feature>
<gene>
    <name evidence="4" type="ordered locus">trd_1013</name>
</gene>
<name>B9L015_THERP</name>
<dbReference type="InterPro" id="IPR013974">
    <property type="entry name" value="SAF"/>
</dbReference>
<dbReference type="InterPro" id="IPR031571">
    <property type="entry name" value="RcpC_dom"/>
</dbReference>
<evidence type="ECO:0000313" key="5">
    <source>
        <dbReference type="Proteomes" id="UP000000447"/>
    </source>
</evidence>
<dbReference type="Pfam" id="PF16976">
    <property type="entry name" value="RcpC"/>
    <property type="match status" value="1"/>
</dbReference>
<dbReference type="CDD" id="cd11614">
    <property type="entry name" value="SAF_CpaB_FlgA_like"/>
    <property type="match status" value="1"/>
</dbReference>
<dbReference type="SMART" id="SM00858">
    <property type="entry name" value="SAF"/>
    <property type="match status" value="1"/>
</dbReference>
<evidence type="ECO:0000313" key="4">
    <source>
        <dbReference type="EMBL" id="ACM05580.1"/>
    </source>
</evidence>
<keyword evidence="2" id="KW-0472">Membrane</keyword>
<feature type="compositionally biased region" description="Polar residues" evidence="1">
    <location>
        <begin position="241"/>
        <end position="258"/>
    </location>
</feature>
<keyword evidence="2" id="KW-1133">Transmembrane helix</keyword>
<feature type="region of interest" description="Disordered" evidence="1">
    <location>
        <begin position="236"/>
        <end position="258"/>
    </location>
</feature>
<dbReference type="Gene3D" id="3.90.1210.10">
    <property type="entry name" value="Antifreeze-like/N-acetylneuraminic acid synthase C-terminal domain"/>
    <property type="match status" value="1"/>
</dbReference>
<keyword evidence="2" id="KW-0812">Transmembrane</keyword>
<organism evidence="4 5">
    <name type="scientific">Thermomicrobium roseum (strain ATCC 27502 / DSM 5159 / P-2)</name>
    <dbReference type="NCBI Taxonomy" id="309801"/>
    <lineage>
        <taxon>Bacteria</taxon>
        <taxon>Pseudomonadati</taxon>
        <taxon>Thermomicrobiota</taxon>
        <taxon>Thermomicrobia</taxon>
        <taxon>Thermomicrobiales</taxon>
        <taxon>Thermomicrobiaceae</taxon>
        <taxon>Thermomicrobium</taxon>
    </lineage>
</organism>
<dbReference type="NCBIfam" id="TIGR03177">
    <property type="entry name" value="pilus_cpaB"/>
    <property type="match status" value="1"/>
</dbReference>
<reference evidence="4 5" key="1">
    <citation type="journal article" date="2009" name="PLoS ONE">
        <title>Complete genome sequence of the aerobic CO-oxidizing thermophile Thermomicrobium roseum.</title>
        <authorList>
            <person name="Wu D."/>
            <person name="Raymond J."/>
            <person name="Wu M."/>
            <person name="Chatterji S."/>
            <person name="Ren Q."/>
            <person name="Graham J.E."/>
            <person name="Bryant D.A."/>
            <person name="Robb F."/>
            <person name="Colman A."/>
            <person name="Tallon L.J."/>
            <person name="Badger J.H."/>
            <person name="Madupu R."/>
            <person name="Ward N.L."/>
            <person name="Eisen J.A."/>
        </authorList>
    </citation>
    <scope>NUCLEOTIDE SEQUENCE [LARGE SCALE GENOMIC DNA]</scope>
    <source>
        <strain evidence="5">ATCC 27502 / DSM 5159 / P-2</strain>
    </source>
</reference>
<dbReference type="KEGG" id="tro:trd_1013"/>
<dbReference type="HOGENOM" id="CLU_839207_0_0_0"/>
<feature type="domain" description="SAF" evidence="3">
    <location>
        <begin position="44"/>
        <end position="106"/>
    </location>
</feature>
<dbReference type="EMBL" id="CP001275">
    <property type="protein sequence ID" value="ACM05580.1"/>
    <property type="molecule type" value="Genomic_DNA"/>
</dbReference>
<dbReference type="STRING" id="309801.trd_1013"/>
<dbReference type="Pfam" id="PF08666">
    <property type="entry name" value="SAF"/>
    <property type="match status" value="1"/>
</dbReference>
<evidence type="ECO:0000256" key="1">
    <source>
        <dbReference type="SAM" id="MobiDB-lite"/>
    </source>
</evidence>
<evidence type="ECO:0000259" key="3">
    <source>
        <dbReference type="SMART" id="SM00858"/>
    </source>
</evidence>
<dbReference type="eggNOG" id="COG3745">
    <property type="taxonomic scope" value="Bacteria"/>
</dbReference>
<protein>
    <submittedName>
        <fullName evidence="4">Putative membrane fimbriae assembly protein</fullName>
    </submittedName>
</protein>
<evidence type="ECO:0000256" key="2">
    <source>
        <dbReference type="SAM" id="Phobius"/>
    </source>
</evidence>